<evidence type="ECO:0000313" key="1">
    <source>
        <dbReference type="EMBL" id="KAK1869369.1"/>
    </source>
</evidence>
<proteinExistence type="predicted"/>
<reference evidence="1" key="1">
    <citation type="submission" date="2019-11" db="EMBL/GenBank/DDBJ databases">
        <title>Nori genome reveals adaptations in red seaweeds to the harsh intertidal environment.</title>
        <authorList>
            <person name="Wang D."/>
            <person name="Mao Y."/>
        </authorList>
    </citation>
    <scope>NUCLEOTIDE SEQUENCE</scope>
    <source>
        <tissue evidence="1">Gametophyte</tissue>
    </source>
</reference>
<comment type="caution">
    <text evidence="1">The sequence shown here is derived from an EMBL/GenBank/DDBJ whole genome shotgun (WGS) entry which is preliminary data.</text>
</comment>
<sequence length="237" mass="24076">MDGAAAAGGEDPRARPVRVPALMDRPAIGRKALKRRLADDNAEVASLAACDKSMRVVAESLTRRNALGEEAQKLEKQRMAMDLFNRPENEHTPEGVAFQARMMATMATFGGEPAVVPGARVAAAAASASAGAASHNDDGEDDAGDDGVVVVRLAPAPGTPPSTSANKARGTKSMATKVALAGAALRAAATIDLSLPPHVGGPTRGPVAGAAAGVHAPLANEGDAPDNDEDDEREGVH</sequence>
<keyword evidence="2" id="KW-1185">Reference proteome</keyword>
<organism evidence="1 2">
    <name type="scientific">Pyropia yezoensis</name>
    <name type="common">Susabi-nori</name>
    <name type="synonym">Porphyra yezoensis</name>
    <dbReference type="NCBI Taxonomy" id="2788"/>
    <lineage>
        <taxon>Eukaryota</taxon>
        <taxon>Rhodophyta</taxon>
        <taxon>Bangiophyceae</taxon>
        <taxon>Bangiales</taxon>
        <taxon>Bangiaceae</taxon>
        <taxon>Pyropia</taxon>
    </lineage>
</organism>
<evidence type="ECO:0000313" key="2">
    <source>
        <dbReference type="Proteomes" id="UP000798662"/>
    </source>
</evidence>
<protein>
    <submittedName>
        <fullName evidence="1">Uncharacterized protein</fullName>
    </submittedName>
</protein>
<dbReference type="Proteomes" id="UP000798662">
    <property type="component" value="Chromosome 3"/>
</dbReference>
<dbReference type="EMBL" id="CM020620">
    <property type="protein sequence ID" value="KAK1869369.1"/>
    <property type="molecule type" value="Genomic_DNA"/>
</dbReference>
<gene>
    <name evidence="1" type="ORF">I4F81_011846</name>
</gene>
<name>A0ACC3CGR6_PYRYE</name>
<accession>A0ACC3CGR6</accession>